<gene>
    <name evidence="2" type="ORF">A4X09_0g1931</name>
</gene>
<name>A0A8X7NCD0_9BASI</name>
<reference evidence="2" key="1">
    <citation type="submission" date="2016-04" db="EMBL/GenBank/DDBJ databases">
        <authorList>
            <person name="Nguyen H.D."/>
            <person name="Samba Siva P."/>
            <person name="Cullis J."/>
            <person name="Levesque C.A."/>
            <person name="Hambleton S."/>
        </authorList>
    </citation>
    <scope>NUCLEOTIDE SEQUENCE</scope>
    <source>
        <strain evidence="2">DAOMC 236422</strain>
    </source>
</reference>
<dbReference type="EMBL" id="LWDG02000051">
    <property type="protein sequence ID" value="KAE8270428.1"/>
    <property type="molecule type" value="Genomic_DNA"/>
</dbReference>
<dbReference type="Proteomes" id="UP000078113">
    <property type="component" value="Unassembled WGS sequence"/>
</dbReference>
<keyword evidence="3" id="KW-1185">Reference proteome</keyword>
<protein>
    <submittedName>
        <fullName evidence="2">Uncharacterized protein</fullName>
    </submittedName>
</protein>
<comment type="caution">
    <text evidence="2">The sequence shown here is derived from an EMBL/GenBank/DDBJ whole genome shotgun (WGS) entry which is preliminary data.</text>
</comment>
<feature type="compositionally biased region" description="Gly residues" evidence="1">
    <location>
        <begin position="186"/>
        <end position="195"/>
    </location>
</feature>
<feature type="compositionally biased region" description="Polar residues" evidence="1">
    <location>
        <begin position="143"/>
        <end position="160"/>
    </location>
</feature>
<dbReference type="AlphaFoldDB" id="A0A8X7NCD0"/>
<proteinExistence type="predicted"/>
<feature type="compositionally biased region" description="Low complexity" evidence="1">
    <location>
        <begin position="94"/>
        <end position="103"/>
    </location>
</feature>
<evidence type="ECO:0000256" key="1">
    <source>
        <dbReference type="SAM" id="MobiDB-lite"/>
    </source>
</evidence>
<accession>A0A8X7NCD0</accession>
<feature type="compositionally biased region" description="Low complexity" evidence="1">
    <location>
        <begin position="161"/>
        <end position="177"/>
    </location>
</feature>
<feature type="region of interest" description="Disordered" evidence="1">
    <location>
        <begin position="93"/>
        <end position="118"/>
    </location>
</feature>
<sequence length="371" mass="40747">MDASQRLVYRRLLRAIRSSVKFQKPAAANLRRALRDDFRAALSIASQVPTDAQLEHSARNTIALLLSSAFSPRRNALDTSHIAGVKVRAAQLASTSKLSPSSSNDPANSKKAEEHDPTLHHSLAHKVVENLASLVYHHLSPHSQMQPLSKRSGGTQNTTLASGRSSSRAQSTSNSANDIALDMMGGSSGTSGGDGDWSDGGETSGSGRTYMPFSGEYRIPSLSVPPKPVRGPMGHRPARWDGQKPMSVFLMQQQQQQGKGATSTTTTSKSSESLTALEERVLSLVEAYRTSKTTHGESSPRTQKLLQEVRQVRGVLRSATRKAEQEERKRAVEKLPQEWMYDLVRRAEESEKVWLGGQRFGRWVRGEWLPP</sequence>
<organism evidence="2 3">
    <name type="scientific">Tilletia walkeri</name>
    <dbReference type="NCBI Taxonomy" id="117179"/>
    <lineage>
        <taxon>Eukaryota</taxon>
        <taxon>Fungi</taxon>
        <taxon>Dikarya</taxon>
        <taxon>Basidiomycota</taxon>
        <taxon>Ustilaginomycotina</taxon>
        <taxon>Exobasidiomycetes</taxon>
        <taxon>Tilletiales</taxon>
        <taxon>Tilletiaceae</taxon>
        <taxon>Tilletia</taxon>
    </lineage>
</organism>
<feature type="region of interest" description="Disordered" evidence="1">
    <location>
        <begin position="143"/>
        <end position="208"/>
    </location>
</feature>
<reference evidence="2" key="2">
    <citation type="journal article" date="2019" name="IMA Fungus">
        <title>Genome sequencing and comparison of five Tilletia species to identify candidate genes for the detection of regulated species infecting wheat.</title>
        <authorList>
            <person name="Nguyen H.D.T."/>
            <person name="Sultana T."/>
            <person name="Kesanakurti P."/>
            <person name="Hambleton S."/>
        </authorList>
    </citation>
    <scope>NUCLEOTIDE SEQUENCE</scope>
    <source>
        <strain evidence="2">DAOMC 236422</strain>
    </source>
</reference>
<feature type="compositionally biased region" description="Basic and acidic residues" evidence="1">
    <location>
        <begin position="108"/>
        <end position="118"/>
    </location>
</feature>
<evidence type="ECO:0000313" key="3">
    <source>
        <dbReference type="Proteomes" id="UP000078113"/>
    </source>
</evidence>
<feature type="region of interest" description="Disordered" evidence="1">
    <location>
        <begin position="252"/>
        <end position="275"/>
    </location>
</feature>
<evidence type="ECO:0000313" key="2">
    <source>
        <dbReference type="EMBL" id="KAE8270428.1"/>
    </source>
</evidence>